<evidence type="ECO:0000259" key="2">
    <source>
        <dbReference type="PROSITE" id="PS50943"/>
    </source>
</evidence>
<sequence>MISLNCNHQRYDFKPFGQAIKSTREKKGLTRKELAAQIRISPRYIASIENSGQTPSLQVFYRFVTCLDMSVDQFFFPEKVIAKTTQRRQLDTLLDNISENGLRIITAVAKEIADTEQKNSLK</sequence>
<dbReference type="RefSeq" id="WP_006773694.1">
    <property type="nucleotide sequence ID" value="NZ_GG667660.1"/>
</dbReference>
<dbReference type="Gene3D" id="1.10.260.40">
    <property type="entry name" value="lambda repressor-like DNA-binding domains"/>
    <property type="match status" value="1"/>
</dbReference>
<dbReference type="CDD" id="cd00093">
    <property type="entry name" value="HTH_XRE"/>
    <property type="match status" value="1"/>
</dbReference>
<organism evidence="3 4">
    <name type="scientific">Hungatella hathewayi DSM 13479</name>
    <dbReference type="NCBI Taxonomy" id="566550"/>
    <lineage>
        <taxon>Bacteria</taxon>
        <taxon>Bacillati</taxon>
        <taxon>Bacillota</taxon>
        <taxon>Clostridia</taxon>
        <taxon>Lachnospirales</taxon>
        <taxon>Lachnospiraceae</taxon>
        <taxon>Hungatella</taxon>
    </lineage>
</organism>
<keyword evidence="1 3" id="KW-0238">DNA-binding</keyword>
<dbReference type="InterPro" id="IPR010982">
    <property type="entry name" value="Lambda_DNA-bd_dom_sf"/>
</dbReference>
<dbReference type="InterPro" id="IPR041511">
    <property type="entry name" value="DBD_HTH"/>
</dbReference>
<comment type="caution">
    <text evidence="3">The sequence shown here is derived from an EMBL/GenBank/DDBJ whole genome shotgun (WGS) entry which is preliminary data.</text>
</comment>
<dbReference type="GO" id="GO:0003700">
    <property type="term" value="F:DNA-binding transcription factor activity"/>
    <property type="evidence" value="ECO:0007669"/>
    <property type="project" value="TreeGrafter"/>
</dbReference>
<name>D3AHY1_9FIRM</name>
<evidence type="ECO:0000313" key="4">
    <source>
        <dbReference type="Proteomes" id="UP000004968"/>
    </source>
</evidence>
<dbReference type="Pfam" id="PF01381">
    <property type="entry name" value="HTH_3"/>
    <property type="match status" value="1"/>
</dbReference>
<evidence type="ECO:0000256" key="1">
    <source>
        <dbReference type="ARBA" id="ARBA00023125"/>
    </source>
</evidence>
<dbReference type="PROSITE" id="PS50943">
    <property type="entry name" value="HTH_CROC1"/>
    <property type="match status" value="1"/>
</dbReference>
<dbReference type="AlphaFoldDB" id="D3AHY1"/>
<dbReference type="EMBL" id="ACIO01000253">
    <property type="protein sequence ID" value="EFC98561.1"/>
    <property type="molecule type" value="Genomic_DNA"/>
</dbReference>
<feature type="domain" description="HTH cro/C1-type" evidence="2">
    <location>
        <begin position="20"/>
        <end position="74"/>
    </location>
</feature>
<dbReference type="GO" id="GO:0003677">
    <property type="term" value="F:DNA binding"/>
    <property type="evidence" value="ECO:0007669"/>
    <property type="project" value="UniProtKB-KW"/>
</dbReference>
<evidence type="ECO:0000313" key="3">
    <source>
        <dbReference type="EMBL" id="EFC98561.1"/>
    </source>
</evidence>
<dbReference type="InterPro" id="IPR050807">
    <property type="entry name" value="TransReg_Diox_bact_type"/>
</dbReference>
<proteinExistence type="predicted"/>
<accession>D3AHY1</accession>
<dbReference type="PANTHER" id="PTHR46797:SF1">
    <property type="entry name" value="METHYLPHOSPHONATE SYNTHASE"/>
    <property type="match status" value="1"/>
</dbReference>
<reference evidence="3 4" key="1">
    <citation type="submission" date="2010-01" db="EMBL/GenBank/DDBJ databases">
        <authorList>
            <person name="Weinstock G."/>
            <person name="Sodergren E."/>
            <person name="Clifton S."/>
            <person name="Fulton L."/>
            <person name="Fulton B."/>
            <person name="Courtney L."/>
            <person name="Fronick C."/>
            <person name="Harrison M."/>
            <person name="Strong C."/>
            <person name="Farmer C."/>
            <person name="Delahaunty K."/>
            <person name="Markovic C."/>
            <person name="Hall O."/>
            <person name="Minx P."/>
            <person name="Tomlinson C."/>
            <person name="Mitreva M."/>
            <person name="Nelson J."/>
            <person name="Hou S."/>
            <person name="Wollam A."/>
            <person name="Pepin K.H."/>
            <person name="Johnson M."/>
            <person name="Bhonagiri V."/>
            <person name="Nash W.E."/>
            <person name="Warren W."/>
            <person name="Chinwalla A."/>
            <person name="Mardis E.R."/>
            <person name="Wilson R.K."/>
        </authorList>
    </citation>
    <scope>NUCLEOTIDE SEQUENCE [LARGE SCALE GENOMIC DNA]</scope>
    <source>
        <strain evidence="3 4">DSM 13479</strain>
    </source>
</reference>
<gene>
    <name evidence="3" type="ORF">CLOSTHATH_03220</name>
</gene>
<dbReference type="Gene3D" id="6.10.140.640">
    <property type="match status" value="1"/>
</dbReference>
<dbReference type="Proteomes" id="UP000004968">
    <property type="component" value="Unassembled WGS sequence"/>
</dbReference>
<dbReference type="SUPFAM" id="SSF47413">
    <property type="entry name" value="lambda repressor-like DNA-binding domains"/>
    <property type="match status" value="1"/>
</dbReference>
<dbReference type="GO" id="GO:0005829">
    <property type="term" value="C:cytosol"/>
    <property type="evidence" value="ECO:0007669"/>
    <property type="project" value="TreeGrafter"/>
</dbReference>
<dbReference type="InterPro" id="IPR001387">
    <property type="entry name" value="Cro/C1-type_HTH"/>
</dbReference>
<dbReference type="SMART" id="SM00530">
    <property type="entry name" value="HTH_XRE"/>
    <property type="match status" value="1"/>
</dbReference>
<dbReference type="GeneID" id="93149112"/>
<protein>
    <submittedName>
        <fullName evidence="3">DNA-binding helix-turn-helix protein</fullName>
    </submittedName>
</protein>
<dbReference type="PANTHER" id="PTHR46797">
    <property type="entry name" value="HTH-TYPE TRANSCRIPTIONAL REGULATOR"/>
    <property type="match status" value="1"/>
</dbReference>
<dbReference type="HOGENOM" id="CLU_066192_17_4_9"/>
<dbReference type="Pfam" id="PF18430">
    <property type="entry name" value="DBD_HTH"/>
    <property type="match status" value="1"/>
</dbReference>